<accession>A0ABT3X354</accession>
<gene>
    <name evidence="1" type="ORF">OS242_08455</name>
</gene>
<dbReference type="Proteomes" id="UP001208017">
    <property type="component" value="Unassembled WGS sequence"/>
</dbReference>
<keyword evidence="2" id="KW-1185">Reference proteome</keyword>
<evidence type="ECO:0000313" key="2">
    <source>
        <dbReference type="Proteomes" id="UP001208017"/>
    </source>
</evidence>
<evidence type="ECO:0000313" key="1">
    <source>
        <dbReference type="EMBL" id="MCX7569995.1"/>
    </source>
</evidence>
<reference evidence="1 2" key="1">
    <citation type="submission" date="2022-11" db="EMBL/GenBank/DDBJ databases">
        <title>Study of microbial diversity in lake waters.</title>
        <authorList>
            <person name="Zhang J."/>
        </authorList>
    </citation>
    <scope>NUCLEOTIDE SEQUENCE [LARGE SCALE GENOMIC DNA]</scope>
    <source>
        <strain evidence="1 2">DT12</strain>
    </source>
</reference>
<proteinExistence type="predicted"/>
<organism evidence="1 2">
    <name type="scientific">Tumebacillus lacus</name>
    <dbReference type="NCBI Taxonomy" id="2995335"/>
    <lineage>
        <taxon>Bacteria</taxon>
        <taxon>Bacillati</taxon>
        <taxon>Bacillota</taxon>
        <taxon>Bacilli</taxon>
        <taxon>Bacillales</taxon>
        <taxon>Alicyclobacillaceae</taxon>
        <taxon>Tumebacillus</taxon>
    </lineage>
</organism>
<sequence>MDKQQPRLDLVSGAEALEQLRQFPHPAGTGILHVPNQLTWPLLIPQNGITVQLEETKDQQLTYGLVTGIIAFEDTFHLVGRVDYAYGDFEDTVRFRLDWGPDTAMLETIAELGILGFSREVPPERATKAELADYLGRVPTFVCELDAQELHRLKIQMIRMQAQAEHLGK</sequence>
<name>A0ABT3X354_9BACL</name>
<protein>
    <submittedName>
        <fullName evidence="1">Uncharacterized protein</fullName>
    </submittedName>
</protein>
<comment type="caution">
    <text evidence="1">The sequence shown here is derived from an EMBL/GenBank/DDBJ whole genome shotgun (WGS) entry which is preliminary data.</text>
</comment>
<dbReference type="RefSeq" id="WP_267151243.1">
    <property type="nucleotide sequence ID" value="NZ_JAPMLT010000003.1"/>
</dbReference>
<dbReference type="EMBL" id="JAPMLT010000003">
    <property type="protein sequence ID" value="MCX7569995.1"/>
    <property type="molecule type" value="Genomic_DNA"/>
</dbReference>